<accession>A0ABY5Y3P4</accession>
<dbReference type="Proteomes" id="UP001263954">
    <property type="component" value="Genome"/>
</dbReference>
<sequence>MDFMDFSVRQENTETCHTLSLNLTTQNGKELTLSLTLELPTSSLKISMGNFLTFLQLADFTPTPRRLSLGSVQQKHQELHCAFVIGELRLSTTITQDWVKLKFYRRTLLCIAYQVSLQDTFLTLPMELTKPAC</sequence>
<keyword evidence="2" id="KW-1185">Reference proteome</keyword>
<name>A0ABY5Y3P4_9VIRU</name>
<protein>
    <submittedName>
        <fullName evidence="1">NSs CDS</fullName>
    </submittedName>
</protein>
<evidence type="ECO:0000313" key="2">
    <source>
        <dbReference type="Proteomes" id="UP001263954"/>
    </source>
</evidence>
<proteinExistence type="predicted"/>
<reference evidence="1 2" key="1">
    <citation type="journal article" date="2020" name="Am. J. Trop. Med. Hyg.">
        <title>Barrita Virus, a Novel Virus of the Patois Serogroup (Genus Orthobunyavirus; Family Peribunyaviridae).</title>
        <authorList>
            <person name="Fernandez D"/>
            <person name="Marciel de Souza W"/>
            <person name="Silvas JA"/>
            <person name="Deardorff ER"/>
            <person name="Widen SG"/>
            <person name="Estrada-Franco JG"/>
            <person name="Weaver SC"/>
            <person name="Nunes M"/>
            <person name="Aguilar PV."/>
        </authorList>
    </citation>
    <scope>NUCLEOTIDE SEQUENCE [LARGE SCALE GENOMIC DNA]</scope>
    <source>
        <strain evidence="1 2">MP1078</strain>
    </source>
</reference>
<dbReference type="EMBL" id="OP263036">
    <property type="protein sequence ID" value="UWX37290.1"/>
    <property type="molecule type" value="Viral_cRNA"/>
</dbReference>
<organism evidence="1 2">
    <name type="scientific">Orthobunyavirus patoisense</name>
    <dbReference type="NCBI Taxonomy" id="3052431"/>
    <lineage>
        <taxon>Viruses</taxon>
        <taxon>Riboviria</taxon>
        <taxon>Orthornavirae</taxon>
        <taxon>Negarnaviricota</taxon>
        <taxon>Polyploviricotina</taxon>
        <taxon>Bunyaviricetes</taxon>
        <taxon>Elliovirales</taxon>
        <taxon>Peribunyaviridae</taxon>
        <taxon>Orthobunyavirus</taxon>
    </lineage>
</organism>
<evidence type="ECO:0000313" key="1">
    <source>
        <dbReference type="EMBL" id="UWX37290.1"/>
    </source>
</evidence>